<dbReference type="EMBL" id="AJIL01000045">
    <property type="protein sequence ID" value="KNE99458.1"/>
    <property type="molecule type" value="Genomic_DNA"/>
</dbReference>
<evidence type="ECO:0000256" key="2">
    <source>
        <dbReference type="SAM" id="SignalP"/>
    </source>
</evidence>
<evidence type="ECO:0000313" key="4">
    <source>
        <dbReference type="Proteomes" id="UP000054564"/>
    </source>
</evidence>
<name>A0A0L0VJM1_9BASI</name>
<feature type="signal peptide" evidence="2">
    <location>
        <begin position="1"/>
        <end position="26"/>
    </location>
</feature>
<comment type="caution">
    <text evidence="3">The sequence shown here is derived from an EMBL/GenBank/DDBJ whole genome shotgun (WGS) entry which is preliminary data.</text>
</comment>
<accession>A0A0L0VJM1</accession>
<keyword evidence="2" id="KW-0732">Signal</keyword>
<feature type="region of interest" description="Disordered" evidence="1">
    <location>
        <begin position="165"/>
        <end position="205"/>
    </location>
</feature>
<gene>
    <name evidence="3" type="ORF">PSTG_07177</name>
</gene>
<dbReference type="Proteomes" id="UP000054564">
    <property type="component" value="Unassembled WGS sequence"/>
</dbReference>
<keyword evidence="4" id="KW-1185">Reference proteome</keyword>
<sequence length="205" mass="22594">MELSTSIRRSIFLAVQLTLLVSPLLSAPVRLNELLSCGRSISRTDSMQAPVERPAWQKVPQLPEASTPEGIPYSDWPFNIPHGISRVGSRRSTGEMSIAGTMPKTDGMEAPVERPVLQEAIHMVVQATSIGTKWLDSPRQLADLYPLSLATTWTHKTFEEWLKTGHIPGSSSKEIHSVPPLDNELPHQETSSKASHVVQQQAMSI</sequence>
<evidence type="ECO:0000256" key="1">
    <source>
        <dbReference type="SAM" id="MobiDB-lite"/>
    </source>
</evidence>
<evidence type="ECO:0000313" key="3">
    <source>
        <dbReference type="EMBL" id="KNE99458.1"/>
    </source>
</evidence>
<organism evidence="3 4">
    <name type="scientific">Puccinia striiformis f. sp. tritici PST-78</name>
    <dbReference type="NCBI Taxonomy" id="1165861"/>
    <lineage>
        <taxon>Eukaryota</taxon>
        <taxon>Fungi</taxon>
        <taxon>Dikarya</taxon>
        <taxon>Basidiomycota</taxon>
        <taxon>Pucciniomycotina</taxon>
        <taxon>Pucciniomycetes</taxon>
        <taxon>Pucciniales</taxon>
        <taxon>Pucciniaceae</taxon>
        <taxon>Puccinia</taxon>
    </lineage>
</organism>
<feature type="compositionally biased region" description="Polar residues" evidence="1">
    <location>
        <begin position="188"/>
        <end position="205"/>
    </location>
</feature>
<reference evidence="4" key="1">
    <citation type="submission" date="2014-03" db="EMBL/GenBank/DDBJ databases">
        <title>The Genome Sequence of Puccinia striiformis f. sp. tritici PST-78.</title>
        <authorList>
            <consortium name="The Broad Institute Genome Sequencing Platform"/>
            <person name="Cuomo C."/>
            <person name="Hulbert S."/>
            <person name="Chen X."/>
            <person name="Walker B."/>
            <person name="Young S.K."/>
            <person name="Zeng Q."/>
            <person name="Gargeya S."/>
            <person name="Fitzgerald M."/>
            <person name="Haas B."/>
            <person name="Abouelleil A."/>
            <person name="Alvarado L."/>
            <person name="Arachchi H.M."/>
            <person name="Berlin A.M."/>
            <person name="Chapman S.B."/>
            <person name="Goldberg J."/>
            <person name="Griggs A."/>
            <person name="Gujja S."/>
            <person name="Hansen M."/>
            <person name="Howarth C."/>
            <person name="Imamovic A."/>
            <person name="Larimer J."/>
            <person name="McCowan C."/>
            <person name="Montmayeur A."/>
            <person name="Murphy C."/>
            <person name="Neiman D."/>
            <person name="Pearson M."/>
            <person name="Priest M."/>
            <person name="Roberts A."/>
            <person name="Saif S."/>
            <person name="Shea T."/>
            <person name="Sisk P."/>
            <person name="Sykes S."/>
            <person name="Wortman J."/>
            <person name="Nusbaum C."/>
            <person name="Birren B."/>
        </authorList>
    </citation>
    <scope>NUCLEOTIDE SEQUENCE [LARGE SCALE GENOMIC DNA]</scope>
    <source>
        <strain evidence="4">race PST-78</strain>
    </source>
</reference>
<feature type="chain" id="PRO_5005550104" evidence="2">
    <location>
        <begin position="27"/>
        <end position="205"/>
    </location>
</feature>
<proteinExistence type="predicted"/>
<protein>
    <submittedName>
        <fullName evidence="3">Uncharacterized protein</fullName>
    </submittedName>
</protein>
<dbReference type="AlphaFoldDB" id="A0A0L0VJM1"/>